<organism evidence="1 2">
    <name type="scientific">Paramecium octaurelia</name>
    <dbReference type="NCBI Taxonomy" id="43137"/>
    <lineage>
        <taxon>Eukaryota</taxon>
        <taxon>Sar</taxon>
        <taxon>Alveolata</taxon>
        <taxon>Ciliophora</taxon>
        <taxon>Intramacronucleata</taxon>
        <taxon>Oligohymenophorea</taxon>
        <taxon>Peniculida</taxon>
        <taxon>Parameciidae</taxon>
        <taxon>Paramecium</taxon>
    </lineage>
</organism>
<sequence>MQSQFVPCLVCNEIIAISKCSKKFIPKFISISILDLSRDETENHNQPNFYSTKDSNFVNDIQVVCSKIIERRTLCHQGSKVWIENRGVRKGGIFVAQQSFAILIMQQALMVFDMIITYFFKSSPIQITPHELQSHPSKRINQKGQQLQSSNDETWMDHSYQSTQIYKSQKPIYQWNNRKWFLKK</sequence>
<protein>
    <submittedName>
        <fullName evidence="1">Uncharacterized protein</fullName>
    </submittedName>
</protein>
<dbReference type="EMBL" id="CAJJDP010000211">
    <property type="protein sequence ID" value="CAD8215125.1"/>
    <property type="molecule type" value="Genomic_DNA"/>
</dbReference>
<evidence type="ECO:0000313" key="2">
    <source>
        <dbReference type="Proteomes" id="UP000683925"/>
    </source>
</evidence>
<evidence type="ECO:0000313" key="1">
    <source>
        <dbReference type="EMBL" id="CAD8215125.1"/>
    </source>
</evidence>
<keyword evidence="2" id="KW-1185">Reference proteome</keyword>
<proteinExistence type="predicted"/>
<comment type="caution">
    <text evidence="1">The sequence shown here is derived from an EMBL/GenBank/DDBJ whole genome shotgun (WGS) entry which is preliminary data.</text>
</comment>
<reference evidence="1" key="1">
    <citation type="submission" date="2021-01" db="EMBL/GenBank/DDBJ databases">
        <authorList>
            <consortium name="Genoscope - CEA"/>
            <person name="William W."/>
        </authorList>
    </citation>
    <scope>NUCLEOTIDE SEQUENCE</scope>
</reference>
<accession>A0A8S1YL53</accession>
<dbReference type="Proteomes" id="UP000683925">
    <property type="component" value="Unassembled WGS sequence"/>
</dbReference>
<gene>
    <name evidence="1" type="ORF">POCTA_138.1.T2070001</name>
</gene>
<dbReference type="AlphaFoldDB" id="A0A8S1YL53"/>
<name>A0A8S1YL53_PAROT</name>